<protein>
    <submittedName>
        <fullName evidence="3">Myb-like DNA-binding domain</fullName>
    </submittedName>
</protein>
<evidence type="ECO:0000259" key="2">
    <source>
        <dbReference type="PROSITE" id="PS50090"/>
    </source>
</evidence>
<dbReference type="GO" id="GO:0003677">
    <property type="term" value="F:DNA binding"/>
    <property type="evidence" value="ECO:0007669"/>
    <property type="project" value="UniProtKB-KW"/>
</dbReference>
<dbReference type="EMBL" id="RIBY02001945">
    <property type="protein sequence ID" value="KAH9826851.1"/>
    <property type="molecule type" value="Genomic_DNA"/>
</dbReference>
<reference evidence="3 4" key="2">
    <citation type="journal article" date="2021" name="Curr. Genet.">
        <title>Genetic response to nitrogen starvation in the aggressive Eucalyptus foliar pathogen Teratosphaeria destructans.</title>
        <authorList>
            <person name="Havenga M."/>
            <person name="Wingfield B.D."/>
            <person name="Wingfield M.J."/>
            <person name="Dreyer L.L."/>
            <person name="Roets F."/>
            <person name="Aylward J."/>
        </authorList>
    </citation>
    <scope>NUCLEOTIDE SEQUENCE [LARGE SCALE GENOMIC DNA]</scope>
    <source>
        <strain evidence="3">CMW44962</strain>
    </source>
</reference>
<reference evidence="3 4" key="1">
    <citation type="journal article" date="2018" name="IMA Fungus">
        <title>IMA Genome-F 10: Nine draft genome sequences of Claviceps purpurea s.lat., including C. arundinis, C. humidiphila, and C. cf. spartinae, pseudomolecules for the pitch canker pathogen Fusarium circinatum, draft genome of Davidsoniella eucalypti, Grosmannia galeiformis, Quambalaria eucalypti, and Teratosphaeria destructans.</title>
        <authorList>
            <person name="Wingfield B.D."/>
            <person name="Liu M."/>
            <person name="Nguyen H.D."/>
            <person name="Lane F.A."/>
            <person name="Morgan S.W."/>
            <person name="De Vos L."/>
            <person name="Wilken P.M."/>
            <person name="Duong T.A."/>
            <person name="Aylward J."/>
            <person name="Coetzee M.P."/>
            <person name="Dadej K."/>
            <person name="De Beer Z.W."/>
            <person name="Findlay W."/>
            <person name="Havenga M."/>
            <person name="Kolarik M."/>
            <person name="Menzies J.G."/>
            <person name="Naidoo K."/>
            <person name="Pochopski O."/>
            <person name="Shoukouhi P."/>
            <person name="Santana Q.C."/>
            <person name="Seifert K.A."/>
            <person name="Soal N."/>
            <person name="Steenkamp E.T."/>
            <person name="Tatham C.T."/>
            <person name="van der Nest M.A."/>
            <person name="Wingfield M.J."/>
        </authorList>
    </citation>
    <scope>NUCLEOTIDE SEQUENCE [LARGE SCALE GENOMIC DNA]</scope>
    <source>
        <strain evidence="3">CMW44962</strain>
    </source>
</reference>
<dbReference type="PROSITE" id="PS50090">
    <property type="entry name" value="MYB_LIKE"/>
    <property type="match status" value="1"/>
</dbReference>
<sequence>MPKELKPATTRYSSGPEPYPTMSTSGQRVAAIWSATDDEILLQARASGLNWQPIASRHFPNKTANACRKRHERLIERRHGEDWDAQKLEVLAQQYMACRKEMWEILASRVGERWTVVEAKCLEKGLKNIQSTSRTAQRRASAASHSHQSSFDDVYGGNPDHNSDSGIGLASDTEMEAGEPSTTTSLAAVLSAGHVKSASRPAHPDGQQINQPSDAKQSEHVRSKSLTQSLPLYQPPPPVSMSSRRVYGVSELSESPSTFGFGQHIPTSYSRCSPDTNARGGISIQSVLGPAASPAG</sequence>
<evidence type="ECO:0000313" key="3">
    <source>
        <dbReference type="EMBL" id="KAH9826851.1"/>
    </source>
</evidence>
<gene>
    <name evidence="3" type="ORF">Tdes44962_MAKER03237</name>
</gene>
<dbReference type="AlphaFoldDB" id="A0A9W7W1P8"/>
<dbReference type="SUPFAM" id="SSF46689">
    <property type="entry name" value="Homeodomain-like"/>
    <property type="match status" value="1"/>
</dbReference>
<dbReference type="OrthoDB" id="4151352at2759"/>
<name>A0A9W7W1P8_9PEZI</name>
<accession>A0A9W7W1P8</accession>
<dbReference type="Gene3D" id="1.10.10.60">
    <property type="entry name" value="Homeodomain-like"/>
    <property type="match status" value="1"/>
</dbReference>
<feature type="region of interest" description="Disordered" evidence="1">
    <location>
        <begin position="1"/>
        <end position="23"/>
    </location>
</feature>
<dbReference type="Pfam" id="PF13921">
    <property type="entry name" value="Myb_DNA-bind_6"/>
    <property type="match status" value="1"/>
</dbReference>
<comment type="caution">
    <text evidence="3">The sequence shown here is derived from an EMBL/GenBank/DDBJ whole genome shotgun (WGS) entry which is preliminary data.</text>
</comment>
<feature type="compositionally biased region" description="Low complexity" evidence="1">
    <location>
        <begin position="130"/>
        <end position="149"/>
    </location>
</feature>
<feature type="domain" description="Myb-like" evidence="2">
    <location>
        <begin position="33"/>
        <end position="75"/>
    </location>
</feature>
<organism evidence="3 4">
    <name type="scientific">Teratosphaeria destructans</name>
    <dbReference type="NCBI Taxonomy" id="418781"/>
    <lineage>
        <taxon>Eukaryota</taxon>
        <taxon>Fungi</taxon>
        <taxon>Dikarya</taxon>
        <taxon>Ascomycota</taxon>
        <taxon>Pezizomycotina</taxon>
        <taxon>Dothideomycetes</taxon>
        <taxon>Dothideomycetidae</taxon>
        <taxon>Mycosphaerellales</taxon>
        <taxon>Teratosphaeriaceae</taxon>
        <taxon>Teratosphaeria</taxon>
    </lineage>
</organism>
<keyword evidence="4" id="KW-1185">Reference proteome</keyword>
<dbReference type="CDD" id="cd00167">
    <property type="entry name" value="SANT"/>
    <property type="match status" value="1"/>
</dbReference>
<dbReference type="Proteomes" id="UP001138500">
    <property type="component" value="Unassembled WGS sequence"/>
</dbReference>
<evidence type="ECO:0000256" key="1">
    <source>
        <dbReference type="SAM" id="MobiDB-lite"/>
    </source>
</evidence>
<dbReference type="InterPro" id="IPR001005">
    <property type="entry name" value="SANT/Myb"/>
</dbReference>
<feature type="compositionally biased region" description="Polar residues" evidence="1">
    <location>
        <begin position="252"/>
        <end position="263"/>
    </location>
</feature>
<proteinExistence type="predicted"/>
<feature type="region of interest" description="Disordered" evidence="1">
    <location>
        <begin position="130"/>
        <end position="263"/>
    </location>
</feature>
<evidence type="ECO:0000313" key="4">
    <source>
        <dbReference type="Proteomes" id="UP001138500"/>
    </source>
</evidence>
<dbReference type="InterPro" id="IPR009057">
    <property type="entry name" value="Homeodomain-like_sf"/>
</dbReference>